<proteinExistence type="inferred from homology"/>
<evidence type="ECO:0000256" key="3">
    <source>
        <dbReference type="ARBA" id="ARBA00022676"/>
    </source>
</evidence>
<evidence type="ECO:0000256" key="2">
    <source>
        <dbReference type="ARBA" id="ARBA00022475"/>
    </source>
</evidence>
<dbReference type="GO" id="GO:0008955">
    <property type="term" value="F:peptidoglycan glycosyltransferase activity"/>
    <property type="evidence" value="ECO:0007669"/>
    <property type="project" value="UniProtKB-UniRule"/>
</dbReference>
<comment type="catalytic activity">
    <reaction evidence="11">
        <text>[GlcNAc-(1-&gt;4)-Mur2Ac(oyl-L-Ala-gamma-D-Glu-L-Lys-D-Ala-D-Ala)](n)-di-trans,octa-cis-undecaprenyl diphosphate + beta-D-GlcNAc-(1-&gt;4)-Mur2Ac(oyl-L-Ala-gamma-D-Glu-L-Lys-D-Ala-D-Ala)-di-trans,octa-cis-undecaprenyl diphosphate = [GlcNAc-(1-&gt;4)-Mur2Ac(oyl-L-Ala-gamma-D-Glu-L-Lys-D-Ala-D-Ala)](n+1)-di-trans,octa-cis-undecaprenyl diphosphate + di-trans,octa-cis-undecaprenyl diphosphate + H(+)</text>
        <dbReference type="Rhea" id="RHEA:23708"/>
        <dbReference type="Rhea" id="RHEA-COMP:9602"/>
        <dbReference type="Rhea" id="RHEA-COMP:9603"/>
        <dbReference type="ChEBI" id="CHEBI:15378"/>
        <dbReference type="ChEBI" id="CHEBI:58405"/>
        <dbReference type="ChEBI" id="CHEBI:60033"/>
        <dbReference type="ChEBI" id="CHEBI:78435"/>
        <dbReference type="EC" id="2.4.99.28"/>
    </reaction>
</comment>
<keyword evidence="7 11" id="KW-0573">Peptidoglycan synthesis</keyword>
<reference evidence="12 13" key="1">
    <citation type="submission" date="2020-08" db="EMBL/GenBank/DDBJ databases">
        <title>Genomic Encyclopedia of Type Strains, Phase IV (KMG-IV): sequencing the most valuable type-strain genomes for metagenomic binning, comparative biology and taxonomic classification.</title>
        <authorList>
            <person name="Goeker M."/>
        </authorList>
    </citation>
    <scope>NUCLEOTIDE SEQUENCE [LARGE SCALE GENOMIC DNA]</scope>
    <source>
        <strain evidence="12 13">DSM 25335</strain>
    </source>
</reference>
<evidence type="ECO:0000256" key="4">
    <source>
        <dbReference type="ARBA" id="ARBA00022679"/>
    </source>
</evidence>
<sequence length="385" mass="41458">MTASALTRPGERDRLSTKITELDWRIVGLLCLIAGVGAAMLYSIAGGQWQPWAADHLIRFGVMLVVMLGLAMVHPKWWFRGAYPLYGLLLILVLMIEFTPLGYVAGGARNWLNLGVIRIQPAEFMKLGLVLALARWYHSHSAQEARWSWKLLIPAAMIGLPFLLVAKQPDLGSAMIIGLTGGAIMFLAGLSWRVMAAAAAAAAAAIPPFVMFVMHDYQRNRVLTFLNPEADPSGTGYNIIQSKIALGSGGVLGKGYGLGSQSQLEFLPERHTDFIFSTVAEEFGFVGSFGLLACYVGIILIALRIASLAHSHFGRIAAAGMTAFFALFVLINGAMVMGLAPVVGVPMPLLSYGGSSMMTVMIGFGLVLSTRVHRYAELPKGQGLF</sequence>
<comment type="caution">
    <text evidence="12">The sequence shown here is derived from an EMBL/GenBank/DDBJ whole genome shotgun (WGS) entry which is preliminary data.</text>
</comment>
<dbReference type="AlphaFoldDB" id="A0A7W8HW03"/>
<dbReference type="EC" id="2.4.99.28" evidence="11"/>
<evidence type="ECO:0000256" key="1">
    <source>
        <dbReference type="ARBA" id="ARBA00004141"/>
    </source>
</evidence>
<keyword evidence="9 11" id="KW-0472">Membrane</keyword>
<keyword evidence="10 11" id="KW-0961">Cell wall biogenesis/degradation</keyword>
<evidence type="ECO:0000313" key="12">
    <source>
        <dbReference type="EMBL" id="MBB5290709.1"/>
    </source>
</evidence>
<gene>
    <name evidence="11" type="primary">mrdB</name>
    <name evidence="11" type="synonym">rodA</name>
    <name evidence="12" type="ORF">HNQ67_000205</name>
</gene>
<organism evidence="12 13">
    <name type="scientific">Brevundimonas basaltis</name>
    <dbReference type="NCBI Taxonomy" id="472166"/>
    <lineage>
        <taxon>Bacteria</taxon>
        <taxon>Pseudomonadati</taxon>
        <taxon>Pseudomonadota</taxon>
        <taxon>Alphaproteobacteria</taxon>
        <taxon>Caulobacterales</taxon>
        <taxon>Caulobacteraceae</taxon>
        <taxon>Brevundimonas</taxon>
    </lineage>
</organism>
<evidence type="ECO:0000313" key="13">
    <source>
        <dbReference type="Proteomes" id="UP000566663"/>
    </source>
</evidence>
<comment type="subcellular location">
    <subcellularLocation>
        <location evidence="11">Cell inner membrane</location>
        <topology evidence="11">Multi-pass membrane protein</topology>
    </subcellularLocation>
    <subcellularLocation>
        <location evidence="1">Membrane</location>
        <topology evidence="1">Multi-pass membrane protein</topology>
    </subcellularLocation>
</comment>
<dbReference type="EMBL" id="JACHFZ010000001">
    <property type="protein sequence ID" value="MBB5290709.1"/>
    <property type="molecule type" value="Genomic_DNA"/>
</dbReference>
<dbReference type="Pfam" id="PF01098">
    <property type="entry name" value="FTSW_RODA_SPOVE"/>
    <property type="match status" value="1"/>
</dbReference>
<dbReference type="GO" id="GO:0051301">
    <property type="term" value="P:cell division"/>
    <property type="evidence" value="ECO:0007669"/>
    <property type="project" value="InterPro"/>
</dbReference>
<dbReference type="InterPro" id="IPR018365">
    <property type="entry name" value="Cell_cycle_FtsW-rel_CS"/>
</dbReference>
<keyword evidence="5 11" id="KW-0812">Transmembrane</keyword>
<keyword evidence="13" id="KW-1185">Reference proteome</keyword>
<evidence type="ECO:0000256" key="8">
    <source>
        <dbReference type="ARBA" id="ARBA00022989"/>
    </source>
</evidence>
<dbReference type="GO" id="GO:0009252">
    <property type="term" value="P:peptidoglycan biosynthetic process"/>
    <property type="evidence" value="ECO:0007669"/>
    <property type="project" value="UniProtKB-UniRule"/>
</dbReference>
<name>A0A7W8HW03_9CAUL</name>
<dbReference type="GO" id="GO:0008360">
    <property type="term" value="P:regulation of cell shape"/>
    <property type="evidence" value="ECO:0007669"/>
    <property type="project" value="UniProtKB-KW"/>
</dbReference>
<keyword evidence="6 11" id="KW-0133">Cell shape</keyword>
<feature type="transmembrane region" description="Helical" evidence="11">
    <location>
        <begin position="318"/>
        <end position="343"/>
    </location>
</feature>
<dbReference type="PROSITE" id="PS00428">
    <property type="entry name" value="FTSW_RODA_SPOVE"/>
    <property type="match status" value="1"/>
</dbReference>
<comment type="pathway">
    <text evidence="11">Cell wall biogenesis; peptidoglycan biosynthesis.</text>
</comment>
<dbReference type="InterPro" id="IPR011923">
    <property type="entry name" value="RodA/MrdB"/>
</dbReference>
<dbReference type="GO" id="GO:0015648">
    <property type="term" value="F:lipid-linked peptidoglycan transporter activity"/>
    <property type="evidence" value="ECO:0007669"/>
    <property type="project" value="TreeGrafter"/>
</dbReference>
<evidence type="ECO:0000256" key="5">
    <source>
        <dbReference type="ARBA" id="ARBA00022692"/>
    </source>
</evidence>
<keyword evidence="3 11" id="KW-0328">Glycosyltransferase</keyword>
<evidence type="ECO:0000256" key="9">
    <source>
        <dbReference type="ARBA" id="ARBA00023136"/>
    </source>
</evidence>
<dbReference type="PANTHER" id="PTHR30474">
    <property type="entry name" value="CELL CYCLE PROTEIN"/>
    <property type="match status" value="1"/>
</dbReference>
<dbReference type="PANTHER" id="PTHR30474:SF1">
    <property type="entry name" value="PEPTIDOGLYCAN GLYCOSYLTRANSFERASE MRDB"/>
    <property type="match status" value="1"/>
</dbReference>
<keyword evidence="2 11" id="KW-1003">Cell membrane</keyword>
<feature type="transmembrane region" description="Helical" evidence="11">
    <location>
        <begin position="172"/>
        <end position="190"/>
    </location>
</feature>
<evidence type="ECO:0000256" key="11">
    <source>
        <dbReference type="HAMAP-Rule" id="MF_02079"/>
    </source>
</evidence>
<dbReference type="UniPathway" id="UPA00219"/>
<keyword evidence="4 11" id="KW-0808">Transferase</keyword>
<keyword evidence="8 11" id="KW-1133">Transmembrane helix</keyword>
<comment type="similarity">
    <text evidence="11">Belongs to the SEDS family. MrdB/RodA subfamily.</text>
</comment>
<dbReference type="HAMAP" id="MF_02079">
    <property type="entry name" value="PGT_RodA"/>
    <property type="match status" value="1"/>
</dbReference>
<dbReference type="GO" id="GO:0005886">
    <property type="term" value="C:plasma membrane"/>
    <property type="evidence" value="ECO:0007669"/>
    <property type="project" value="UniProtKB-SubCell"/>
</dbReference>
<dbReference type="InterPro" id="IPR001182">
    <property type="entry name" value="FtsW/RodA"/>
</dbReference>
<evidence type="ECO:0000256" key="7">
    <source>
        <dbReference type="ARBA" id="ARBA00022984"/>
    </source>
</evidence>
<feature type="transmembrane region" description="Helical" evidence="11">
    <location>
        <begin position="56"/>
        <end position="73"/>
    </location>
</feature>
<comment type="function">
    <text evidence="11">Peptidoglycan polymerase that is essential for cell wall elongation.</text>
</comment>
<feature type="transmembrane region" description="Helical" evidence="11">
    <location>
        <begin position="283"/>
        <end position="306"/>
    </location>
</feature>
<evidence type="ECO:0000256" key="6">
    <source>
        <dbReference type="ARBA" id="ARBA00022960"/>
    </source>
</evidence>
<feature type="transmembrane region" description="Helical" evidence="11">
    <location>
        <begin position="85"/>
        <end position="105"/>
    </location>
</feature>
<feature type="transmembrane region" description="Helical" evidence="11">
    <location>
        <begin position="22"/>
        <end position="44"/>
    </location>
</feature>
<dbReference type="GO" id="GO:0071555">
    <property type="term" value="P:cell wall organization"/>
    <property type="evidence" value="ECO:0007669"/>
    <property type="project" value="UniProtKB-KW"/>
</dbReference>
<feature type="transmembrane region" description="Helical" evidence="11">
    <location>
        <begin position="197"/>
        <end position="215"/>
    </location>
</feature>
<dbReference type="NCBIfam" id="TIGR02210">
    <property type="entry name" value="rodA_shape"/>
    <property type="match status" value="1"/>
</dbReference>
<accession>A0A7W8HW03</accession>
<evidence type="ECO:0000256" key="10">
    <source>
        <dbReference type="ARBA" id="ARBA00023316"/>
    </source>
</evidence>
<feature type="transmembrane region" description="Helical" evidence="11">
    <location>
        <begin position="149"/>
        <end position="166"/>
    </location>
</feature>
<keyword evidence="11" id="KW-0997">Cell inner membrane</keyword>
<feature type="transmembrane region" description="Helical" evidence="11">
    <location>
        <begin position="349"/>
        <end position="368"/>
    </location>
</feature>
<dbReference type="Proteomes" id="UP000566663">
    <property type="component" value="Unassembled WGS sequence"/>
</dbReference>
<dbReference type="RefSeq" id="WP_183251513.1">
    <property type="nucleotide sequence ID" value="NZ_BAAAFF010000003.1"/>
</dbReference>
<protein>
    <recommendedName>
        <fullName evidence="11">Peptidoglycan glycosyltransferase MrdB</fullName>
        <shortName evidence="11">PGT</shortName>
        <ecNumber evidence="11">2.4.99.28</ecNumber>
    </recommendedName>
    <alternativeName>
        <fullName evidence="11">Cell elongation protein RodA</fullName>
    </alternativeName>
    <alternativeName>
        <fullName evidence="11">Cell wall polymerase</fullName>
    </alternativeName>
    <alternativeName>
        <fullName evidence="11">Peptidoglycan polymerase</fullName>
        <shortName evidence="11">PG polymerase</shortName>
    </alternativeName>
</protein>
<dbReference type="GO" id="GO:0032153">
    <property type="term" value="C:cell division site"/>
    <property type="evidence" value="ECO:0007669"/>
    <property type="project" value="TreeGrafter"/>
</dbReference>